<comment type="subunit">
    <text evidence="2">Monomer.</text>
</comment>
<evidence type="ECO:0000256" key="4">
    <source>
        <dbReference type="ARBA" id="ARBA00022559"/>
    </source>
</evidence>
<dbReference type="OrthoDB" id="69195at2"/>
<gene>
    <name evidence="13" type="ORF">EHF33_05290</name>
</gene>
<dbReference type="AlphaFoldDB" id="A0A3G8YAY9"/>
<dbReference type="PIRSF" id="PIRSF000239">
    <property type="entry name" value="AHPC"/>
    <property type="match status" value="1"/>
</dbReference>
<proteinExistence type="inferred from homology"/>
<dbReference type="CDD" id="cd03017">
    <property type="entry name" value="PRX_BCP"/>
    <property type="match status" value="1"/>
</dbReference>
<dbReference type="InterPro" id="IPR000866">
    <property type="entry name" value="AhpC/TSA"/>
</dbReference>
<dbReference type="Proteomes" id="UP000276417">
    <property type="component" value="Chromosome 1"/>
</dbReference>
<keyword evidence="4" id="KW-0575">Peroxidase</keyword>
<name>A0A3G8YAY9_9DEIO</name>
<dbReference type="GO" id="GO:0045454">
    <property type="term" value="P:cell redox homeostasis"/>
    <property type="evidence" value="ECO:0007669"/>
    <property type="project" value="TreeGrafter"/>
</dbReference>
<evidence type="ECO:0000256" key="11">
    <source>
        <dbReference type="ARBA" id="ARBA00049091"/>
    </source>
</evidence>
<dbReference type="PANTHER" id="PTHR42801">
    <property type="entry name" value="THIOREDOXIN-DEPENDENT PEROXIDE REDUCTASE"/>
    <property type="match status" value="1"/>
</dbReference>
<keyword evidence="8" id="KW-0676">Redox-active center</keyword>
<dbReference type="Pfam" id="PF00578">
    <property type="entry name" value="AhpC-TSA"/>
    <property type="match status" value="1"/>
</dbReference>
<dbReference type="RefSeq" id="WP_124868538.1">
    <property type="nucleotide sequence ID" value="NZ_CP034183.1"/>
</dbReference>
<evidence type="ECO:0000256" key="2">
    <source>
        <dbReference type="ARBA" id="ARBA00011245"/>
    </source>
</evidence>
<dbReference type="GO" id="GO:0008379">
    <property type="term" value="F:thioredoxin peroxidase activity"/>
    <property type="evidence" value="ECO:0007669"/>
    <property type="project" value="TreeGrafter"/>
</dbReference>
<evidence type="ECO:0000256" key="9">
    <source>
        <dbReference type="ARBA" id="ARBA00032824"/>
    </source>
</evidence>
<dbReference type="InterPro" id="IPR024706">
    <property type="entry name" value="Peroxiredoxin_AhpC-typ"/>
</dbReference>
<protein>
    <recommendedName>
        <fullName evidence="3">thioredoxin-dependent peroxiredoxin</fullName>
        <ecNumber evidence="3">1.11.1.24</ecNumber>
    </recommendedName>
    <alternativeName>
        <fullName evidence="9">Thioredoxin peroxidase</fullName>
    </alternativeName>
</protein>
<keyword evidence="6" id="KW-0560">Oxidoreductase</keyword>
<feature type="domain" description="Thioredoxin" evidence="12">
    <location>
        <begin position="3"/>
        <end position="153"/>
    </location>
</feature>
<dbReference type="EMBL" id="CP034183">
    <property type="protein sequence ID" value="AZI42235.1"/>
    <property type="molecule type" value="Genomic_DNA"/>
</dbReference>
<dbReference type="InterPro" id="IPR050924">
    <property type="entry name" value="Peroxiredoxin_BCP/PrxQ"/>
</dbReference>
<evidence type="ECO:0000313" key="14">
    <source>
        <dbReference type="Proteomes" id="UP000276417"/>
    </source>
</evidence>
<dbReference type="PROSITE" id="PS51352">
    <property type="entry name" value="THIOREDOXIN_2"/>
    <property type="match status" value="1"/>
</dbReference>
<dbReference type="InterPro" id="IPR036249">
    <property type="entry name" value="Thioredoxin-like_sf"/>
</dbReference>
<dbReference type="EC" id="1.11.1.24" evidence="3"/>
<evidence type="ECO:0000259" key="12">
    <source>
        <dbReference type="PROSITE" id="PS51352"/>
    </source>
</evidence>
<evidence type="ECO:0000256" key="5">
    <source>
        <dbReference type="ARBA" id="ARBA00022862"/>
    </source>
</evidence>
<accession>A0A3G8YAY9</accession>
<dbReference type="KEGG" id="dph:EHF33_05290"/>
<evidence type="ECO:0000256" key="1">
    <source>
        <dbReference type="ARBA" id="ARBA00003330"/>
    </source>
</evidence>
<keyword evidence="14" id="KW-1185">Reference proteome</keyword>
<organism evidence="13 14">
    <name type="scientific">Deinococcus psychrotolerans</name>
    <dbReference type="NCBI Taxonomy" id="2489213"/>
    <lineage>
        <taxon>Bacteria</taxon>
        <taxon>Thermotogati</taxon>
        <taxon>Deinococcota</taxon>
        <taxon>Deinococci</taxon>
        <taxon>Deinococcales</taxon>
        <taxon>Deinococcaceae</taxon>
        <taxon>Deinococcus</taxon>
    </lineage>
</organism>
<evidence type="ECO:0000313" key="13">
    <source>
        <dbReference type="EMBL" id="AZI42235.1"/>
    </source>
</evidence>
<evidence type="ECO:0000256" key="8">
    <source>
        <dbReference type="ARBA" id="ARBA00023284"/>
    </source>
</evidence>
<comment type="catalytic activity">
    <reaction evidence="11">
        <text>a hydroperoxide + [thioredoxin]-dithiol = an alcohol + [thioredoxin]-disulfide + H2O</text>
        <dbReference type="Rhea" id="RHEA:62620"/>
        <dbReference type="Rhea" id="RHEA-COMP:10698"/>
        <dbReference type="Rhea" id="RHEA-COMP:10700"/>
        <dbReference type="ChEBI" id="CHEBI:15377"/>
        <dbReference type="ChEBI" id="CHEBI:29950"/>
        <dbReference type="ChEBI" id="CHEBI:30879"/>
        <dbReference type="ChEBI" id="CHEBI:35924"/>
        <dbReference type="ChEBI" id="CHEBI:50058"/>
        <dbReference type="EC" id="1.11.1.24"/>
    </reaction>
</comment>
<dbReference type="PANTHER" id="PTHR42801:SF4">
    <property type="entry name" value="AHPC_TSA FAMILY PROTEIN"/>
    <property type="match status" value="1"/>
</dbReference>
<dbReference type="Gene3D" id="3.40.30.10">
    <property type="entry name" value="Glutaredoxin"/>
    <property type="match status" value="1"/>
</dbReference>
<evidence type="ECO:0000256" key="10">
    <source>
        <dbReference type="ARBA" id="ARBA00038489"/>
    </source>
</evidence>
<evidence type="ECO:0000256" key="6">
    <source>
        <dbReference type="ARBA" id="ARBA00023002"/>
    </source>
</evidence>
<comment type="similarity">
    <text evidence="10">Belongs to the peroxiredoxin family. BCP/PrxQ subfamily.</text>
</comment>
<reference evidence="13 14" key="1">
    <citation type="submission" date="2018-11" db="EMBL/GenBank/DDBJ databases">
        <title>Deinococcus shelandsis sp. nov., isolated from South Shetland Islands soil of Antarctica.</title>
        <authorList>
            <person name="Tian J."/>
        </authorList>
    </citation>
    <scope>NUCLEOTIDE SEQUENCE [LARGE SCALE GENOMIC DNA]</scope>
    <source>
        <strain evidence="13 14">S14-83T</strain>
    </source>
</reference>
<dbReference type="GO" id="GO:0034599">
    <property type="term" value="P:cellular response to oxidative stress"/>
    <property type="evidence" value="ECO:0007669"/>
    <property type="project" value="TreeGrafter"/>
</dbReference>
<keyword evidence="7" id="KW-1015">Disulfide bond</keyword>
<evidence type="ECO:0000256" key="7">
    <source>
        <dbReference type="ARBA" id="ARBA00023157"/>
    </source>
</evidence>
<comment type="function">
    <text evidence="1">Thiol-specific peroxidase that catalyzes the reduction of hydrogen peroxide and organic hydroperoxides to water and alcohols, respectively. Plays a role in cell protection against oxidative stress by detoxifying peroxides and as sensor of hydrogen peroxide-mediated signaling events.</text>
</comment>
<dbReference type="InterPro" id="IPR013766">
    <property type="entry name" value="Thioredoxin_domain"/>
</dbReference>
<dbReference type="SUPFAM" id="SSF52833">
    <property type="entry name" value="Thioredoxin-like"/>
    <property type="match status" value="1"/>
</dbReference>
<dbReference type="GO" id="GO:0005737">
    <property type="term" value="C:cytoplasm"/>
    <property type="evidence" value="ECO:0007669"/>
    <property type="project" value="TreeGrafter"/>
</dbReference>
<keyword evidence="5" id="KW-0049">Antioxidant</keyword>
<evidence type="ECO:0000256" key="3">
    <source>
        <dbReference type="ARBA" id="ARBA00013017"/>
    </source>
</evidence>
<sequence length="167" mass="18245">MSLRSGQAAPLFEARSDDGRRVALRELRGEWVALFFFSGALTPAGRLEAQQFEAVQRDFQQLGAQVIGVSSDTEASQALLRQTCQLSFPLLPDAQRRIGKAYGVLGGALGLLGFNQRRTFLIDPAGRVAYVWRGVKPNRHAAEVLCELSRQQGQAGPRSQQISHGPV</sequence>